<dbReference type="Gene3D" id="3.90.1300.10">
    <property type="entry name" value="Amidase signature (AS) domain"/>
    <property type="match status" value="1"/>
</dbReference>
<dbReference type="PANTHER" id="PTHR11895">
    <property type="entry name" value="TRANSAMIDASE"/>
    <property type="match status" value="1"/>
</dbReference>
<evidence type="ECO:0000259" key="3">
    <source>
        <dbReference type="Pfam" id="PF01425"/>
    </source>
</evidence>
<sequence>MSKPRTRPFFPALDAFAMGRDTPRAFLEGCLEELARWEPTVGAFTHTDRESARRAADAATLRWRAGRALSNIDGMPVGVKDNIDTDDMPTGNGSPLYDGYRPRFSAASAQALREAGAVILGKTVTTEFASTQPRGTRNPWDPARTPGGSSSGSAAAVAAGMISGALGTQVVGSIIRPAGFCGVYGFKPSFGGINRGGSLDFLSQSCTGSIAASLEDAWILARAVAAEVGGDPGYPGLGGTLVPPEPCAPRRLGLLRTTGWTVASEDARAALEAAAEMLRRASVEVLTPETSASLAALEAAVAEALPETLRMLAWEWRWPLNAFAARDAEALSPSSRERATKARHVTREEYAFLLRRRHEARALFATVMEDHDALIGLTAPGAAPIGLETTGNPACVVPGSYLGGPVVALPLLHDGGLPLGLQVLGKSDEDEVLFAQASWIRSILQN</sequence>
<dbReference type="InterPro" id="IPR023631">
    <property type="entry name" value="Amidase_dom"/>
</dbReference>
<dbReference type="PANTHER" id="PTHR11895:SF151">
    <property type="entry name" value="GLUTAMYL-TRNA(GLN) AMIDOTRANSFERASE SUBUNIT A"/>
    <property type="match status" value="1"/>
</dbReference>
<dbReference type="EMBL" id="BPQM01000117">
    <property type="protein sequence ID" value="GJD80902.1"/>
    <property type="molecule type" value="Genomic_DNA"/>
</dbReference>
<gene>
    <name evidence="4" type="primary">amiD_4</name>
    <name evidence="4" type="ORF">NBEOAGPD_4146</name>
</gene>
<dbReference type="InterPro" id="IPR000120">
    <property type="entry name" value="Amidase"/>
</dbReference>
<dbReference type="Pfam" id="PF01425">
    <property type="entry name" value="Amidase"/>
    <property type="match status" value="1"/>
</dbReference>
<keyword evidence="5" id="KW-1185">Reference proteome</keyword>
<feature type="domain" description="Amidase" evidence="3">
    <location>
        <begin position="27"/>
        <end position="433"/>
    </location>
</feature>
<feature type="region of interest" description="Disordered" evidence="2">
    <location>
        <begin position="129"/>
        <end position="152"/>
    </location>
</feature>
<dbReference type="RefSeq" id="WP_284286759.1">
    <property type="nucleotide sequence ID" value="NZ_BSPI01000012.1"/>
</dbReference>
<proteinExistence type="inferred from homology"/>
<dbReference type="SUPFAM" id="SSF75304">
    <property type="entry name" value="Amidase signature (AS) enzymes"/>
    <property type="match status" value="1"/>
</dbReference>
<evidence type="ECO:0000256" key="1">
    <source>
        <dbReference type="ARBA" id="ARBA00009199"/>
    </source>
</evidence>
<evidence type="ECO:0000313" key="5">
    <source>
        <dbReference type="Proteomes" id="UP001055108"/>
    </source>
</evidence>
<organism evidence="4 5">
    <name type="scientific">Methylobacterium gregans</name>
    <dbReference type="NCBI Taxonomy" id="374424"/>
    <lineage>
        <taxon>Bacteria</taxon>
        <taxon>Pseudomonadati</taxon>
        <taxon>Pseudomonadota</taxon>
        <taxon>Alphaproteobacteria</taxon>
        <taxon>Hyphomicrobiales</taxon>
        <taxon>Methylobacteriaceae</taxon>
        <taxon>Methylobacterium</taxon>
    </lineage>
</organism>
<dbReference type="InterPro" id="IPR036928">
    <property type="entry name" value="AS_sf"/>
</dbReference>
<evidence type="ECO:0000313" key="4">
    <source>
        <dbReference type="EMBL" id="GJD80902.1"/>
    </source>
</evidence>
<evidence type="ECO:0000256" key="2">
    <source>
        <dbReference type="SAM" id="MobiDB-lite"/>
    </source>
</evidence>
<reference evidence="4" key="2">
    <citation type="submission" date="2021-08" db="EMBL/GenBank/DDBJ databases">
        <authorList>
            <person name="Tani A."/>
            <person name="Ola A."/>
            <person name="Ogura Y."/>
            <person name="Katsura K."/>
            <person name="Hayashi T."/>
        </authorList>
    </citation>
    <scope>NUCLEOTIDE SEQUENCE</scope>
    <source>
        <strain evidence="4">NBRC 103626</strain>
    </source>
</reference>
<dbReference type="AlphaFoldDB" id="A0AA37HUB6"/>
<dbReference type="GO" id="GO:0003824">
    <property type="term" value="F:catalytic activity"/>
    <property type="evidence" value="ECO:0007669"/>
    <property type="project" value="InterPro"/>
</dbReference>
<protein>
    <submittedName>
        <fullName evidence="4">Amidase AmiD</fullName>
    </submittedName>
</protein>
<dbReference type="Proteomes" id="UP001055108">
    <property type="component" value="Unassembled WGS sequence"/>
</dbReference>
<accession>A0AA37HUB6</accession>
<reference evidence="4" key="1">
    <citation type="journal article" date="2016" name="Front. Microbiol.">
        <title>Genome Sequence of the Piezophilic, Mesophilic Sulfate-Reducing Bacterium Desulfovibrio indicus J2T.</title>
        <authorList>
            <person name="Cao J."/>
            <person name="Maignien L."/>
            <person name="Shao Z."/>
            <person name="Alain K."/>
            <person name="Jebbar M."/>
        </authorList>
    </citation>
    <scope>NUCLEOTIDE SEQUENCE</scope>
    <source>
        <strain evidence="4">NBRC 103626</strain>
    </source>
</reference>
<name>A0AA37HUB6_9HYPH</name>
<comment type="caution">
    <text evidence="4">The sequence shown here is derived from an EMBL/GenBank/DDBJ whole genome shotgun (WGS) entry which is preliminary data.</text>
</comment>
<comment type="similarity">
    <text evidence="1">Belongs to the amidase family.</text>
</comment>